<dbReference type="EMBL" id="MFYX01000078">
    <property type="protein sequence ID" value="OGK03971.1"/>
    <property type="molecule type" value="Genomic_DNA"/>
</dbReference>
<dbReference type="InterPro" id="IPR026444">
    <property type="entry name" value="Secre_tail"/>
</dbReference>
<accession>A0A1F7FBH0</accession>
<proteinExistence type="predicted"/>
<dbReference type="AlphaFoldDB" id="A0A1F7FBH0"/>
<dbReference type="Proteomes" id="UP000179243">
    <property type="component" value="Unassembled WGS sequence"/>
</dbReference>
<gene>
    <name evidence="2" type="ORF">A2519_04585</name>
</gene>
<sequence>MIKNVLIAVVTLIVSVQAETYLFWQDAIKNNYALADSPGPNLQIPQDKIYEGLLHVDSYNYRDGDPDVSTFILMHFFKTYIVSFDLNRVRGTITSAKLRGEFLDLYYPDPGIAMNRSGDIQTMVSISKLVNEHDFCGSGYLSADYFACDSRQLSIHHDICSEFNKDTITFITFQGQTSDTSQPSPLWRKFAEIDITDQVQWILDNNDSMKTGAYQIILAGILNSGNGKMSLFGYGSCDSLIGDGANAPEHWTQDGNTMHIVVEGTLTPEPTTPISDSPKECIISFSLQNFPNPFNPITNIAYEMNENQKGLLTIYAINGKPVFYNLVEGKGVYSWNASRMASGVYFCRLVCNGKALTRKVVLFN</sequence>
<protein>
    <recommendedName>
        <fullName evidence="1">Secretion system C-terminal sorting domain-containing protein</fullName>
    </recommendedName>
</protein>
<feature type="domain" description="Secretion system C-terminal sorting" evidence="1">
    <location>
        <begin position="290"/>
        <end position="361"/>
    </location>
</feature>
<evidence type="ECO:0000313" key="3">
    <source>
        <dbReference type="Proteomes" id="UP000179243"/>
    </source>
</evidence>
<dbReference type="Pfam" id="PF18962">
    <property type="entry name" value="Por_Secre_tail"/>
    <property type="match status" value="1"/>
</dbReference>
<name>A0A1F7FBH0_UNCRA</name>
<reference evidence="2 3" key="1">
    <citation type="journal article" date="2016" name="Nat. Commun.">
        <title>Thousands of microbial genomes shed light on interconnected biogeochemical processes in an aquifer system.</title>
        <authorList>
            <person name="Anantharaman K."/>
            <person name="Brown C.T."/>
            <person name="Hug L.A."/>
            <person name="Sharon I."/>
            <person name="Castelle C.J."/>
            <person name="Probst A.J."/>
            <person name="Thomas B.C."/>
            <person name="Singh A."/>
            <person name="Wilkins M.J."/>
            <person name="Karaoz U."/>
            <person name="Brodie E.L."/>
            <person name="Williams K.H."/>
            <person name="Hubbard S.S."/>
            <person name="Banfield J.F."/>
        </authorList>
    </citation>
    <scope>NUCLEOTIDE SEQUENCE [LARGE SCALE GENOMIC DNA]</scope>
</reference>
<evidence type="ECO:0000259" key="1">
    <source>
        <dbReference type="Pfam" id="PF18962"/>
    </source>
</evidence>
<evidence type="ECO:0000313" key="2">
    <source>
        <dbReference type="EMBL" id="OGK03971.1"/>
    </source>
</evidence>
<comment type="caution">
    <text evidence="2">The sequence shown here is derived from an EMBL/GenBank/DDBJ whole genome shotgun (WGS) entry which is preliminary data.</text>
</comment>
<dbReference type="NCBIfam" id="TIGR04183">
    <property type="entry name" value="Por_Secre_tail"/>
    <property type="match status" value="1"/>
</dbReference>
<organism evidence="2 3">
    <name type="scientific">Candidatus Raymondbacteria bacterium RIFOXYD12_FULL_49_13</name>
    <dbReference type="NCBI Taxonomy" id="1817890"/>
    <lineage>
        <taxon>Bacteria</taxon>
        <taxon>Raymondiibacteriota</taxon>
    </lineage>
</organism>